<evidence type="ECO:0000313" key="7">
    <source>
        <dbReference type="EMBL" id="QDV08419.1"/>
    </source>
</evidence>
<dbReference type="Pfam" id="PF14492">
    <property type="entry name" value="EFG_III"/>
    <property type="match status" value="1"/>
</dbReference>
<dbReference type="PANTHER" id="PTHR43261:SF1">
    <property type="entry name" value="RIBOSOME-RELEASING FACTOR 2, MITOCHONDRIAL"/>
    <property type="match status" value="1"/>
</dbReference>
<reference evidence="7 8" key="1">
    <citation type="submission" date="2019-02" db="EMBL/GenBank/DDBJ databases">
        <title>Deep-cultivation of Planctomycetes and their phenomic and genomic characterization uncovers novel biology.</title>
        <authorList>
            <person name="Wiegand S."/>
            <person name="Jogler M."/>
            <person name="Boedeker C."/>
            <person name="Pinto D."/>
            <person name="Vollmers J."/>
            <person name="Rivas-Marin E."/>
            <person name="Kohn T."/>
            <person name="Peeters S.H."/>
            <person name="Heuer A."/>
            <person name="Rast P."/>
            <person name="Oberbeckmann S."/>
            <person name="Bunk B."/>
            <person name="Jeske O."/>
            <person name="Meyerdierks A."/>
            <person name="Storesund J.E."/>
            <person name="Kallscheuer N."/>
            <person name="Luecker S."/>
            <person name="Lage O.M."/>
            <person name="Pohl T."/>
            <person name="Merkel B.J."/>
            <person name="Hornburger P."/>
            <person name="Mueller R.-W."/>
            <person name="Bruemmer F."/>
            <person name="Labrenz M."/>
            <person name="Spormann A.M."/>
            <person name="Op den Camp H."/>
            <person name="Overmann J."/>
            <person name="Amann R."/>
            <person name="Jetten M.S.M."/>
            <person name="Mascher T."/>
            <person name="Medema M.H."/>
            <person name="Devos D.P."/>
            <person name="Kaster A.-K."/>
            <person name="Ovreas L."/>
            <person name="Rohde M."/>
            <person name="Galperin M.Y."/>
            <person name="Jogler C."/>
        </authorList>
    </citation>
    <scope>NUCLEOTIDE SEQUENCE [LARGE SCALE GENOMIC DNA]</scope>
    <source>
        <strain evidence="7 8">Poly30</strain>
    </source>
</reference>
<feature type="domain" description="Tr-type G" evidence="6">
    <location>
        <begin position="35"/>
        <end position="313"/>
    </location>
</feature>
<organism evidence="7 8">
    <name type="scientific">Saltatorellus ferox</name>
    <dbReference type="NCBI Taxonomy" id="2528018"/>
    <lineage>
        <taxon>Bacteria</taxon>
        <taxon>Pseudomonadati</taxon>
        <taxon>Planctomycetota</taxon>
        <taxon>Planctomycetia</taxon>
        <taxon>Planctomycetia incertae sedis</taxon>
        <taxon>Saltatorellus</taxon>
    </lineage>
</organism>
<dbReference type="InterPro" id="IPR005225">
    <property type="entry name" value="Small_GTP-bd"/>
</dbReference>
<dbReference type="CDD" id="cd01514">
    <property type="entry name" value="Elongation_Factor_C"/>
    <property type="match status" value="1"/>
</dbReference>
<dbReference type="RefSeq" id="WP_145201048.1">
    <property type="nucleotide sequence ID" value="NZ_CP036434.1"/>
</dbReference>
<dbReference type="InterPro" id="IPR005517">
    <property type="entry name" value="Transl_elong_EFG/EF2_IV"/>
</dbReference>
<accession>A0A518EWF5</accession>
<evidence type="ECO:0000256" key="1">
    <source>
        <dbReference type="ARBA" id="ARBA00022741"/>
    </source>
</evidence>
<dbReference type="InterPro" id="IPR014721">
    <property type="entry name" value="Ribsml_uS5_D2-typ_fold_subgr"/>
</dbReference>
<dbReference type="Pfam" id="PF03144">
    <property type="entry name" value="GTP_EFTU_D2"/>
    <property type="match status" value="1"/>
</dbReference>
<gene>
    <name evidence="7" type="primary">fusA_2</name>
    <name evidence="7" type="ORF">Poly30_39620</name>
</gene>
<dbReference type="InterPro" id="IPR031157">
    <property type="entry name" value="G_TR_CS"/>
</dbReference>
<dbReference type="InterPro" id="IPR004161">
    <property type="entry name" value="EFTu-like_2"/>
</dbReference>
<name>A0A518EWF5_9BACT</name>
<dbReference type="FunFam" id="3.30.70.240:FF:000001">
    <property type="entry name" value="Elongation factor G"/>
    <property type="match status" value="1"/>
</dbReference>
<dbReference type="PROSITE" id="PS51722">
    <property type="entry name" value="G_TR_2"/>
    <property type="match status" value="1"/>
</dbReference>
<dbReference type="InterPro" id="IPR000640">
    <property type="entry name" value="EFG_V-like"/>
</dbReference>
<dbReference type="NCBIfam" id="TIGR00231">
    <property type="entry name" value="small_GTP"/>
    <property type="match status" value="1"/>
</dbReference>
<dbReference type="PRINTS" id="PR00315">
    <property type="entry name" value="ELONGATNFCT"/>
</dbReference>
<dbReference type="Pfam" id="PF00009">
    <property type="entry name" value="GTP_EFTU"/>
    <property type="match status" value="1"/>
</dbReference>
<dbReference type="InterPro" id="IPR020568">
    <property type="entry name" value="Ribosomal_Su5_D2-typ_SF"/>
</dbReference>
<protein>
    <submittedName>
        <fullName evidence="7">Elongation factor G</fullName>
    </submittedName>
</protein>
<sequence length="738" mass="77994">MTLSSDSQPASGVPGAPLPVLPAHAHARGGAGSLVSLRNVGICAHIDAGKTTLTERILYQTGTERHIGRVDEGTSVMDWMSEERERGITITAAATRVSWKGIEINLVDTPGHVDFTVEVERAMRVLDGAVLVLDAAAGVEPQTETVWRQVRRQAVPAIGFVNKCERPGADVLACAASVESRLGAKALVIAYPIGGGDTGEPLQGIVDLVHRRAWGVVKPGSIGLEGQIDVPEAVADEVDVLRAELVEALGDLDDSMCELLAEGREPSGEQIAGALRRLVLRQAVVPLLCGAALIGQGVALLLDAIAAYLPSPTDVPVPPLFVAAGGAEAPDGPPPEPLALVFKVHSTRTRGERRDVTFVRVYTGEIAAGTRLWNDRTGVTEEVLGVLRIHAADVQHIDRALAGDVVALAGLRATGTGDTLVPEGCKVRLEPPVLPAPVLGYLVEPVRDEERLTLRDALERLAREDPSLRLAEDPASGQWLLEGMGELHLEIALARMTSEYGVTPRKSSYRIAFREVVSRAATGSGEIERLYGDTLGRARVEVRIEPAEDGEIGRGLTVAFGPAVRIEPSRARALRTALMAEAQSGPIAGHPVRGVVIVVTSVDLPANSEGELLRIEGDAVETAAEQAAVAALRDALRNANSEGHVVVMEPTMTFVVETPDDVSGGVIGDLNSRHAIMDEVISTGTESRRVTGKAPLRGLLGYSTSLRSLSKGRATFSMEPSGMTPHVGDLGRSATRPT</sequence>
<dbReference type="PANTHER" id="PTHR43261">
    <property type="entry name" value="TRANSLATION ELONGATION FACTOR G-RELATED"/>
    <property type="match status" value="1"/>
</dbReference>
<dbReference type="SUPFAM" id="SSF54980">
    <property type="entry name" value="EF-G C-terminal domain-like"/>
    <property type="match status" value="2"/>
</dbReference>
<dbReference type="GO" id="GO:0005525">
    <property type="term" value="F:GTP binding"/>
    <property type="evidence" value="ECO:0007669"/>
    <property type="project" value="UniProtKB-KW"/>
</dbReference>
<keyword evidence="2" id="KW-0648">Protein biosynthesis</keyword>
<proteinExistence type="predicted"/>
<dbReference type="Gene3D" id="3.30.230.10">
    <property type="match status" value="1"/>
</dbReference>
<keyword evidence="1" id="KW-0547">Nucleotide-binding</keyword>
<dbReference type="InterPro" id="IPR000795">
    <property type="entry name" value="T_Tr_GTP-bd_dom"/>
</dbReference>
<keyword evidence="7" id="KW-0251">Elongation factor</keyword>
<dbReference type="Gene3D" id="3.30.70.240">
    <property type="match status" value="1"/>
</dbReference>
<dbReference type="OrthoDB" id="9804431at2"/>
<dbReference type="SUPFAM" id="SSF52540">
    <property type="entry name" value="P-loop containing nucleoside triphosphate hydrolases"/>
    <property type="match status" value="1"/>
</dbReference>
<dbReference type="SUPFAM" id="SSF54211">
    <property type="entry name" value="Ribosomal protein S5 domain 2-like"/>
    <property type="match status" value="1"/>
</dbReference>
<evidence type="ECO:0000256" key="5">
    <source>
        <dbReference type="SAM" id="MobiDB-lite"/>
    </source>
</evidence>
<dbReference type="InterPro" id="IPR035647">
    <property type="entry name" value="EFG_III/V"/>
</dbReference>
<dbReference type="Proteomes" id="UP000320390">
    <property type="component" value="Chromosome"/>
</dbReference>
<dbReference type="EMBL" id="CP036434">
    <property type="protein sequence ID" value="QDV08419.1"/>
    <property type="molecule type" value="Genomic_DNA"/>
</dbReference>
<dbReference type="PROSITE" id="PS00301">
    <property type="entry name" value="G_TR_1"/>
    <property type="match status" value="1"/>
</dbReference>
<evidence type="ECO:0000313" key="8">
    <source>
        <dbReference type="Proteomes" id="UP000320390"/>
    </source>
</evidence>
<dbReference type="AlphaFoldDB" id="A0A518EWF5"/>
<keyword evidence="3" id="KW-0342">GTP-binding</keyword>
<dbReference type="InterPro" id="IPR009000">
    <property type="entry name" value="Transl_B-barrel_sf"/>
</dbReference>
<evidence type="ECO:0000259" key="6">
    <source>
        <dbReference type="PROSITE" id="PS51722"/>
    </source>
</evidence>
<dbReference type="SUPFAM" id="SSF50447">
    <property type="entry name" value="Translation proteins"/>
    <property type="match status" value="1"/>
</dbReference>
<dbReference type="GO" id="GO:0003924">
    <property type="term" value="F:GTPase activity"/>
    <property type="evidence" value="ECO:0007669"/>
    <property type="project" value="InterPro"/>
</dbReference>
<dbReference type="GO" id="GO:0032790">
    <property type="term" value="P:ribosome disassembly"/>
    <property type="evidence" value="ECO:0007669"/>
    <property type="project" value="TreeGrafter"/>
</dbReference>
<dbReference type="Pfam" id="PF00679">
    <property type="entry name" value="EFG_C"/>
    <property type="match status" value="1"/>
</dbReference>
<dbReference type="Gene3D" id="3.40.50.300">
    <property type="entry name" value="P-loop containing nucleotide triphosphate hydrolases"/>
    <property type="match status" value="1"/>
</dbReference>
<dbReference type="Gene3D" id="2.40.30.10">
    <property type="entry name" value="Translation factors"/>
    <property type="match status" value="1"/>
</dbReference>
<dbReference type="GO" id="GO:0003746">
    <property type="term" value="F:translation elongation factor activity"/>
    <property type="evidence" value="ECO:0007669"/>
    <property type="project" value="UniProtKB-KW"/>
</dbReference>
<dbReference type="SMART" id="SM00838">
    <property type="entry name" value="EFG_C"/>
    <property type="match status" value="1"/>
</dbReference>
<feature type="region of interest" description="Disordered" evidence="5">
    <location>
        <begin position="715"/>
        <end position="738"/>
    </location>
</feature>
<keyword evidence="8" id="KW-1185">Reference proteome</keyword>
<dbReference type="Gene3D" id="3.30.70.870">
    <property type="entry name" value="Elongation Factor G (Translational Gtpase), domain 3"/>
    <property type="match status" value="1"/>
</dbReference>
<evidence type="ECO:0000256" key="3">
    <source>
        <dbReference type="ARBA" id="ARBA00023134"/>
    </source>
</evidence>
<comment type="function">
    <text evidence="4">Catalyzes the GTP-dependent ribosomal translocation step during translation elongation. During this step, the ribosome changes from the pre-translocational (PRE) to the post-translocational (POST) state as the newly formed A-site-bound peptidyl-tRNA and P-site-bound deacylated tRNA move to the P and E sites, respectively. Catalyzes the coordinated movement of the two tRNA molecules, the mRNA and conformational changes in the ribosome.</text>
</comment>
<dbReference type="SMART" id="SM00889">
    <property type="entry name" value="EFG_IV"/>
    <property type="match status" value="1"/>
</dbReference>
<evidence type="ECO:0000256" key="4">
    <source>
        <dbReference type="ARBA" id="ARBA00024731"/>
    </source>
</evidence>
<dbReference type="InterPro" id="IPR041095">
    <property type="entry name" value="EFG_II"/>
</dbReference>
<evidence type="ECO:0000256" key="2">
    <source>
        <dbReference type="ARBA" id="ARBA00022917"/>
    </source>
</evidence>
<dbReference type="InterPro" id="IPR027417">
    <property type="entry name" value="P-loop_NTPase"/>
</dbReference>
<dbReference type="FunFam" id="3.40.50.300:FF:000514">
    <property type="entry name" value="Ribosome-releasing factor 2, mitochondrial"/>
    <property type="match status" value="1"/>
</dbReference>